<dbReference type="FunFam" id="1.20.1540.10:FF:000004">
    <property type="entry name" value="Transmembrane protein 115"/>
    <property type="match status" value="1"/>
</dbReference>
<protein>
    <submittedName>
        <fullName evidence="13">Pre-rRNA processing protein</fullName>
    </submittedName>
</protein>
<feature type="region of interest" description="Disordered" evidence="8">
    <location>
        <begin position="267"/>
        <end position="294"/>
    </location>
</feature>
<name>A0AA43QSP8_9LECA</name>
<feature type="compositionally biased region" description="Gly residues" evidence="8">
    <location>
        <begin position="1468"/>
        <end position="1477"/>
    </location>
</feature>
<dbReference type="InterPro" id="IPR052087">
    <property type="entry name" value="RRP12"/>
</dbReference>
<feature type="transmembrane region" description="Helical" evidence="9">
    <location>
        <begin position="87"/>
        <end position="109"/>
    </location>
</feature>
<dbReference type="SUPFAM" id="SSF48371">
    <property type="entry name" value="ARM repeat"/>
    <property type="match status" value="1"/>
</dbReference>
<evidence type="ECO:0000256" key="5">
    <source>
        <dbReference type="ARBA" id="ARBA00022989"/>
    </source>
</evidence>
<dbReference type="PANTHER" id="PTHR48287:SF1">
    <property type="entry name" value="ARM REPEAT SUPERFAMILY PROTEIN"/>
    <property type="match status" value="1"/>
</dbReference>
<evidence type="ECO:0000256" key="9">
    <source>
        <dbReference type="SAM" id="Phobius"/>
    </source>
</evidence>
<evidence type="ECO:0000313" key="13">
    <source>
        <dbReference type="EMBL" id="MDI1491923.1"/>
    </source>
</evidence>
<evidence type="ECO:0000256" key="8">
    <source>
        <dbReference type="SAM" id="MobiDB-lite"/>
    </source>
</evidence>
<evidence type="ECO:0000256" key="2">
    <source>
        <dbReference type="ARBA" id="ARBA00004141"/>
    </source>
</evidence>
<gene>
    <name evidence="13" type="primary">RRP12</name>
    <name evidence="13" type="ORF">OHK93_003134</name>
</gene>
<dbReference type="Gene3D" id="1.25.10.10">
    <property type="entry name" value="Leucine-rich Repeat Variant"/>
    <property type="match status" value="2"/>
</dbReference>
<dbReference type="GO" id="GO:0016020">
    <property type="term" value="C:membrane"/>
    <property type="evidence" value="ECO:0007669"/>
    <property type="project" value="UniProtKB-SubCell"/>
</dbReference>
<feature type="region of interest" description="Disordered" evidence="8">
    <location>
        <begin position="987"/>
        <end position="1010"/>
    </location>
</feature>
<keyword evidence="4 9" id="KW-0812">Transmembrane</keyword>
<comment type="similarity">
    <text evidence="3">Belongs to the RRP12 family.</text>
</comment>
<dbReference type="SMART" id="SM01160">
    <property type="entry name" value="DUF1751"/>
    <property type="match status" value="1"/>
</dbReference>
<dbReference type="Pfam" id="PF08551">
    <property type="entry name" value="DUF1751"/>
    <property type="match status" value="1"/>
</dbReference>
<dbReference type="InterPro" id="IPR016024">
    <property type="entry name" value="ARM-type_fold"/>
</dbReference>
<dbReference type="InterPro" id="IPR013861">
    <property type="entry name" value="TMEM115/Pdh1/Rbl19"/>
</dbReference>
<dbReference type="GO" id="GO:0006890">
    <property type="term" value="P:retrograde vesicle-mediated transport, Golgi to endoplasmic reticulum"/>
    <property type="evidence" value="ECO:0007669"/>
    <property type="project" value="InterPro"/>
</dbReference>
<dbReference type="InterPro" id="IPR035952">
    <property type="entry name" value="Rhomboid-like_sf"/>
</dbReference>
<keyword evidence="7" id="KW-0539">Nucleus</keyword>
<feature type="compositionally biased region" description="Low complexity" evidence="8">
    <location>
        <begin position="1357"/>
        <end position="1386"/>
    </location>
</feature>
<feature type="region of interest" description="Disordered" evidence="8">
    <location>
        <begin position="1492"/>
        <end position="1606"/>
    </location>
</feature>
<comment type="subcellular location">
    <subcellularLocation>
        <location evidence="2">Membrane</location>
        <topology evidence="2">Multi-pass membrane protein</topology>
    </subcellularLocation>
    <subcellularLocation>
        <location evidence="1">Nucleus</location>
    </subcellularLocation>
</comment>
<evidence type="ECO:0000256" key="6">
    <source>
        <dbReference type="ARBA" id="ARBA00023136"/>
    </source>
</evidence>
<feature type="compositionally biased region" description="Acidic residues" evidence="8">
    <location>
        <begin position="1513"/>
        <end position="1522"/>
    </location>
</feature>
<keyword evidence="5 9" id="KW-1133">Transmembrane helix</keyword>
<dbReference type="InterPro" id="IPR057860">
    <property type="entry name" value="HEAT_RRP12_N"/>
</dbReference>
<feature type="compositionally biased region" description="Gly residues" evidence="8">
    <location>
        <begin position="1550"/>
        <end position="1580"/>
    </location>
</feature>
<accession>A0AA43QSP8</accession>
<dbReference type="PANTHER" id="PTHR48287">
    <property type="entry name" value="ARM REPEAT SUPERFAMILY PROTEIN"/>
    <property type="match status" value="1"/>
</dbReference>
<evidence type="ECO:0000313" key="14">
    <source>
        <dbReference type="Proteomes" id="UP001161017"/>
    </source>
</evidence>
<feature type="compositionally biased region" description="Acidic residues" evidence="8">
    <location>
        <begin position="1329"/>
        <end position="1342"/>
    </location>
</feature>
<comment type="caution">
    <text evidence="13">The sequence shown here is derived from an EMBL/GenBank/DDBJ whole genome shotgun (WGS) entry which is preliminary data.</text>
</comment>
<keyword evidence="14" id="KW-1185">Reference proteome</keyword>
<dbReference type="InterPro" id="IPR011989">
    <property type="entry name" value="ARM-like"/>
</dbReference>
<proteinExistence type="inferred from homology"/>
<keyword evidence="6 9" id="KW-0472">Membrane</keyword>
<dbReference type="InterPro" id="IPR012978">
    <property type="entry name" value="HEAT_RRP12"/>
</dbReference>
<dbReference type="GO" id="GO:0005634">
    <property type="term" value="C:nucleus"/>
    <property type="evidence" value="ECO:0007669"/>
    <property type="project" value="UniProtKB-SubCell"/>
</dbReference>
<feature type="chain" id="PRO_5041279760" evidence="10">
    <location>
        <begin position="25"/>
        <end position="1606"/>
    </location>
</feature>
<evidence type="ECO:0000256" key="10">
    <source>
        <dbReference type="SAM" id="SignalP"/>
    </source>
</evidence>
<reference evidence="13" key="1">
    <citation type="journal article" date="2023" name="Genome Biol. Evol.">
        <title>First Whole Genome Sequence and Flow Cytometry Genome Size Data for the Lichen-Forming Fungus Ramalina farinacea (Ascomycota).</title>
        <authorList>
            <person name="Llewellyn T."/>
            <person name="Mian S."/>
            <person name="Hill R."/>
            <person name="Leitch I.J."/>
            <person name="Gaya E."/>
        </authorList>
    </citation>
    <scope>NUCLEOTIDE SEQUENCE</scope>
    <source>
        <strain evidence="13">LIQ254RAFAR</strain>
    </source>
</reference>
<feature type="region of interest" description="Disordered" evidence="8">
    <location>
        <begin position="1316"/>
        <end position="1478"/>
    </location>
</feature>
<feature type="domain" description="RRP12 HEAT" evidence="11">
    <location>
        <begin position="655"/>
        <end position="945"/>
    </location>
</feature>
<evidence type="ECO:0000256" key="3">
    <source>
        <dbReference type="ARBA" id="ARBA00007690"/>
    </source>
</evidence>
<evidence type="ECO:0000256" key="1">
    <source>
        <dbReference type="ARBA" id="ARBA00004123"/>
    </source>
</evidence>
<organism evidence="13 14">
    <name type="scientific">Ramalina farinacea</name>
    <dbReference type="NCBI Taxonomy" id="258253"/>
    <lineage>
        <taxon>Eukaryota</taxon>
        <taxon>Fungi</taxon>
        <taxon>Dikarya</taxon>
        <taxon>Ascomycota</taxon>
        <taxon>Pezizomycotina</taxon>
        <taxon>Lecanoromycetes</taxon>
        <taxon>OSLEUM clade</taxon>
        <taxon>Lecanoromycetidae</taxon>
        <taxon>Lecanorales</taxon>
        <taxon>Lecanorineae</taxon>
        <taxon>Ramalinaceae</taxon>
        <taxon>Ramalina</taxon>
    </lineage>
</organism>
<dbReference type="EMBL" id="JAPUFD010000016">
    <property type="protein sequence ID" value="MDI1491923.1"/>
    <property type="molecule type" value="Genomic_DNA"/>
</dbReference>
<evidence type="ECO:0000259" key="12">
    <source>
        <dbReference type="Pfam" id="PF25772"/>
    </source>
</evidence>
<feature type="compositionally biased region" description="Basic and acidic residues" evidence="8">
    <location>
        <begin position="1434"/>
        <end position="1450"/>
    </location>
</feature>
<sequence>MRINIPPLTRILLGLLVAISATHQATRYLFPVPIELLALIPQHSVFYPWTYVTATFAEQNVVTLLIAAATILYGGKYLERAWSSIEFGKFVLIVTVLPNVASAIIYVLWFAITLDSARALAYIQGSVALQGAFLVAFKQLVPEHTVTILKGVIKIRVKHFPAIFLLANTLSGFIIGTDTALVLAWAGFFTSWTYLRFFKTQPDLSGTSTGGPGTKGDASETFAFAYFWPDVIQPPIAAVADGVYNALVAVRVLTPFSAEEVETSNVQASARGESGLPSLLNQPTRKGGKREEAERRRAIALKALDQRLNAATANKLDKIRSPKLQNQRETAVVLSAVEETLKSQSYDSTPTAYFAALLALLSQSVSPQNGVVNKELATSVVYLLDLVTSYVPASLLRPKFEQILTSLAPVLTNADLEAPLIRSSIGCLESLLVAQDGAAWALPQTQISPRRAISGLLHLAQDHRPKIRKRAQEAITNVLQSPPPSPSLDHPAADMCAETALRGVTETLGAKAVNGKKSRKDKGRQGDEHQPSIQHALHLVKTIATASNGWPSKKIEPLCEILMRSSRSNDWLAMTAFEIFEAIFQGMAGEIASSKLPKLMEVIMDMRPGLGDDRLAPSWCAVISRGYDVSAQIEPQETFQKLPKVFETVMEFCASSSHNVRISASECLVSFLVNCVPDDVILEPSVYDEKAMEGLARLVLDLLSVKYQSAWMEVFTVLSATLSAFRWRADGLLDDMVKAVGELRENDAFNGKMEADEVVGRAIAAMGAAKVLEILPLNLVKPAAGQRGRAWLLPLLRDHVQNTLLGHFRTELVPISEAMFQKVLDHGSSEKTMETKIFETLVQQIWATLPGYCTVPIDVLQSFDQSFAEMLASLLYSQTNLRTDICNGLQALVESHKMVVASEATEKELQLSYRRSKIDAQKALDHMATFAGNLLAVLFNVYSQTLPQYRGYILQCINAYLSITPEKEILEIFERVTTMLEAALKEASSQTQGDKQQQPKKQASTDSMPPTSHTLMDLIITISIYLPRSSFPPLFSLAALVLPQQSDPQLQKKAYKLLPRLATSPTGLSALKDRNSELQSLLLDTASSVSAPSRRDRLAAIATVVEYLPPTDLHFIPSVLSEVILACKEVNEKARTQAFDLLVLMANRMASGGEVQQSKIPHMEDPAAPTTQANLEEFFTMVSAGLAGNTPHMISASITALTRILYEFAAQLPEPVLEDLVQTLSLFLTSTNREIVRSVLGFVKVAIISLPEPLVKPRLETLIPGLMSWSREHKARFRAKVKHILERIIRRFGYEVVEKYCPEGDRKLIANIRKTRERRKKGKKAGAEAADDDGSSAEDDDNANARKGRKFESSYDEALYGSDSSSASGSDAELSDDNAAAASSGGTRKGRKGSSTYITESTSEPLDLLDRRSLANISTRRPVAGSPNKLPTKRKSEVDVDGKLVFREPQNDGDDGMILDHPPNGKSEAGGEGGGGVDAYVSAISGRDAVQRGRGGRLKFNTKREKNAGAGGEEMDIDNADEGDGKGAAKKVRFADGRGVNGRLDRSGRGGRGGGGGGVGFKAGGGRGGRGGGAAGGGGISKRVERRSLGGGKTRGGRVGKARGKR</sequence>
<evidence type="ECO:0000256" key="4">
    <source>
        <dbReference type="ARBA" id="ARBA00022692"/>
    </source>
</evidence>
<evidence type="ECO:0000259" key="11">
    <source>
        <dbReference type="Pfam" id="PF08161"/>
    </source>
</evidence>
<feature type="domain" description="RRP12 N-terminal HEAT" evidence="12">
    <location>
        <begin position="323"/>
        <end position="545"/>
    </location>
</feature>
<feature type="signal peptide" evidence="10">
    <location>
        <begin position="1"/>
        <end position="24"/>
    </location>
</feature>
<evidence type="ECO:0000256" key="7">
    <source>
        <dbReference type="ARBA" id="ARBA00023242"/>
    </source>
</evidence>
<feature type="compositionally biased region" description="Basic residues" evidence="8">
    <location>
        <begin position="1595"/>
        <end position="1606"/>
    </location>
</feature>
<feature type="transmembrane region" description="Helical" evidence="9">
    <location>
        <begin position="162"/>
        <end position="195"/>
    </location>
</feature>
<dbReference type="Proteomes" id="UP001161017">
    <property type="component" value="Unassembled WGS sequence"/>
</dbReference>
<dbReference type="Pfam" id="PF08161">
    <property type="entry name" value="RRP12_HEAT"/>
    <property type="match status" value="1"/>
</dbReference>
<dbReference type="Gene3D" id="1.20.1540.10">
    <property type="entry name" value="Rhomboid-like"/>
    <property type="match status" value="1"/>
</dbReference>
<dbReference type="SUPFAM" id="SSF144091">
    <property type="entry name" value="Rhomboid-like"/>
    <property type="match status" value="1"/>
</dbReference>
<feature type="transmembrane region" description="Helical" evidence="9">
    <location>
        <begin position="51"/>
        <end position="75"/>
    </location>
</feature>
<dbReference type="Pfam" id="PF25772">
    <property type="entry name" value="HEAT_RRP12_N"/>
    <property type="match status" value="1"/>
</dbReference>
<keyword evidence="10" id="KW-0732">Signal</keyword>
<feature type="region of interest" description="Disordered" evidence="8">
    <location>
        <begin position="508"/>
        <end position="532"/>
    </location>
</feature>